<evidence type="ECO:0000256" key="1">
    <source>
        <dbReference type="ARBA" id="ARBA00022435"/>
    </source>
</evidence>
<comment type="catalytic activity">
    <reaction evidence="7 9">
        <text>D-threo-isocitrate + NADP(+) = 2-oxoglutarate + CO2 + NADPH</text>
        <dbReference type="Rhea" id="RHEA:19629"/>
        <dbReference type="ChEBI" id="CHEBI:15562"/>
        <dbReference type="ChEBI" id="CHEBI:16526"/>
        <dbReference type="ChEBI" id="CHEBI:16810"/>
        <dbReference type="ChEBI" id="CHEBI:57783"/>
        <dbReference type="ChEBI" id="CHEBI:58349"/>
        <dbReference type="EC" id="1.1.1.42"/>
    </reaction>
</comment>
<feature type="binding site" evidence="11">
    <location>
        <position position="144"/>
    </location>
    <ligand>
        <name>D-threo-isocitrate</name>
        <dbReference type="ChEBI" id="CHEBI:15562"/>
    </ligand>
</feature>
<feature type="binding site" evidence="13">
    <location>
        <position position="588"/>
    </location>
    <ligand>
        <name>NADP(+)</name>
        <dbReference type="ChEBI" id="CHEBI:58349"/>
    </ligand>
</feature>
<feature type="binding site" evidence="13">
    <location>
        <position position="134"/>
    </location>
    <ligand>
        <name>NADP(+)</name>
        <dbReference type="ChEBI" id="CHEBI:58349"/>
    </ligand>
</feature>
<dbReference type="Gene3D" id="3.40.718.10">
    <property type="entry name" value="Isopropylmalate Dehydrogenase"/>
    <property type="match status" value="2"/>
</dbReference>
<evidence type="ECO:0000256" key="11">
    <source>
        <dbReference type="PIRSR" id="PIRSR009407-2"/>
    </source>
</evidence>
<feature type="binding site" evidence="12">
    <location>
        <position position="551"/>
    </location>
    <ligand>
        <name>Mg(2+)</name>
        <dbReference type="ChEBI" id="CHEBI:18420"/>
    </ligand>
</feature>
<keyword evidence="2 9" id="KW-0816">Tricarboxylic acid cycle</keyword>
<dbReference type="NCBIfam" id="TIGR00178">
    <property type="entry name" value="monomer_idh"/>
    <property type="match status" value="1"/>
</dbReference>
<evidence type="ECO:0000256" key="12">
    <source>
        <dbReference type="PIRSR" id="PIRSR009407-3"/>
    </source>
</evidence>
<dbReference type="SUPFAM" id="SSF53659">
    <property type="entry name" value="Isocitrate/Isopropylmalate dehydrogenase-like"/>
    <property type="match status" value="1"/>
</dbReference>
<evidence type="ECO:0000313" key="14">
    <source>
        <dbReference type="EMBL" id="AWL12091.1"/>
    </source>
</evidence>
<comment type="cofactor">
    <cofactor evidence="12">
        <name>Mg(2+)</name>
        <dbReference type="ChEBI" id="CHEBI:18420"/>
    </cofactor>
    <cofactor evidence="12">
        <name>Mn(2+)</name>
        <dbReference type="ChEBI" id="CHEBI:29035"/>
    </cofactor>
    <text evidence="12">Binds 1 Mg(2+) or Mn(2+) ion per subunit.</text>
</comment>
<dbReference type="PIRSF" id="PIRSF009407">
    <property type="entry name" value="IDH_monmr"/>
    <property type="match status" value="1"/>
</dbReference>
<evidence type="ECO:0000256" key="5">
    <source>
        <dbReference type="ARBA" id="ARBA00022857"/>
    </source>
</evidence>
<dbReference type="EMBL" id="CP029347">
    <property type="protein sequence ID" value="AWL12091.1"/>
    <property type="molecule type" value="Genomic_DNA"/>
</dbReference>
<protein>
    <recommendedName>
        <fullName evidence="9">Isocitrate dehydrogenase [NADP]</fullName>
        <ecNumber evidence="9">1.1.1.42</ecNumber>
    </recommendedName>
    <alternativeName>
        <fullName evidence="9">Oxalosuccinate decarboxylase</fullName>
    </alternativeName>
</protein>
<dbReference type="GO" id="GO:0006097">
    <property type="term" value="P:glyoxylate cycle"/>
    <property type="evidence" value="ECO:0007669"/>
    <property type="project" value="UniProtKB-KW"/>
</dbReference>
<evidence type="ECO:0000256" key="3">
    <source>
        <dbReference type="ARBA" id="ARBA00022723"/>
    </source>
</evidence>
<dbReference type="InterPro" id="IPR004436">
    <property type="entry name" value="Isocitrate_DH_NADP_mono"/>
</dbReference>
<proteinExistence type="inferred from homology"/>
<feature type="binding site" evidence="11">
    <location>
        <begin position="131"/>
        <end position="138"/>
    </location>
    <ligand>
        <name>substrate</name>
    </ligand>
</feature>
<dbReference type="GO" id="GO:0046872">
    <property type="term" value="F:metal ion binding"/>
    <property type="evidence" value="ECO:0007669"/>
    <property type="project" value="UniProtKB-KW"/>
</dbReference>
<keyword evidence="1 9" id="KW-0329">Glyoxylate bypass</keyword>
<evidence type="ECO:0000313" key="15">
    <source>
        <dbReference type="Proteomes" id="UP000245728"/>
    </source>
</evidence>
<feature type="binding site" evidence="13">
    <location>
        <position position="648"/>
    </location>
    <ligand>
        <name>NADP(+)</name>
        <dbReference type="ChEBI" id="CHEBI:58349"/>
    </ligand>
</feature>
<feature type="binding site" evidence="11">
    <location>
        <position position="546"/>
    </location>
    <ligand>
        <name>D-threo-isocitrate</name>
        <dbReference type="ChEBI" id="CHEBI:15562"/>
    </ligand>
</feature>
<organism evidence="14 15">
    <name type="scientific">Saliniradius amylolyticus</name>
    <dbReference type="NCBI Taxonomy" id="2183582"/>
    <lineage>
        <taxon>Bacteria</taxon>
        <taxon>Pseudomonadati</taxon>
        <taxon>Pseudomonadota</taxon>
        <taxon>Gammaproteobacteria</taxon>
        <taxon>Alteromonadales</taxon>
        <taxon>Alteromonadaceae</taxon>
        <taxon>Saliniradius</taxon>
    </lineage>
</organism>
<evidence type="ECO:0000256" key="2">
    <source>
        <dbReference type="ARBA" id="ARBA00022532"/>
    </source>
</evidence>
<reference evidence="14 15" key="1">
    <citation type="submission" date="2018-05" db="EMBL/GenBank/DDBJ databases">
        <title>Salinimonas sp. HMF8227 Genome sequencing and assembly.</title>
        <authorList>
            <person name="Kang H."/>
            <person name="Kang J."/>
            <person name="Cha I."/>
            <person name="Kim H."/>
            <person name="Joh K."/>
        </authorList>
    </citation>
    <scope>NUCLEOTIDE SEQUENCE [LARGE SCALE GENOMIC DNA]</scope>
    <source>
        <strain evidence="14 15">HMF8227</strain>
    </source>
</reference>
<dbReference type="AlphaFoldDB" id="A0A2S2E365"/>
<evidence type="ECO:0000256" key="4">
    <source>
        <dbReference type="ARBA" id="ARBA00022842"/>
    </source>
</evidence>
<comment type="similarity">
    <text evidence="8 9">Belongs to the monomeric-type IDH family.</text>
</comment>
<dbReference type="EC" id="1.1.1.42" evidence="9"/>
<dbReference type="Proteomes" id="UP000245728">
    <property type="component" value="Chromosome"/>
</dbReference>
<dbReference type="GO" id="GO:0006099">
    <property type="term" value="P:tricarboxylic acid cycle"/>
    <property type="evidence" value="ECO:0007669"/>
    <property type="project" value="UniProtKB-KW"/>
</dbReference>
<keyword evidence="15" id="KW-1185">Reference proteome</keyword>
<dbReference type="PANTHER" id="PTHR36999">
    <property type="entry name" value="ISOCITRATE DEHYDROGENASE [NADP]"/>
    <property type="match status" value="1"/>
</dbReference>
<feature type="binding site" evidence="13">
    <location>
        <begin position="599"/>
        <end position="601"/>
    </location>
    <ligand>
        <name>NADP(+)</name>
        <dbReference type="ChEBI" id="CHEBI:58349"/>
    </ligand>
</feature>
<evidence type="ECO:0000256" key="7">
    <source>
        <dbReference type="ARBA" id="ARBA00023554"/>
    </source>
</evidence>
<keyword evidence="3 12" id="KW-0479">Metal-binding</keyword>
<keyword evidence="4 12" id="KW-0460">Magnesium</keyword>
<keyword evidence="6 9" id="KW-0560">Oxidoreductase</keyword>
<keyword evidence="5 9" id="KW-0521">NADP</keyword>
<evidence type="ECO:0000256" key="13">
    <source>
        <dbReference type="PIRSR" id="PIRSR009407-4"/>
    </source>
</evidence>
<dbReference type="GO" id="GO:0004450">
    <property type="term" value="F:isocitrate dehydrogenase (NADP+) activity"/>
    <property type="evidence" value="ECO:0007669"/>
    <property type="project" value="UniProtKB-EC"/>
</dbReference>
<feature type="site" description="Critical for catalysis" evidence="10">
    <location>
        <position position="254"/>
    </location>
</feature>
<dbReference type="KEGG" id="salh:HMF8227_01617"/>
<feature type="site" description="Critical for catalysis" evidence="10">
    <location>
        <position position="419"/>
    </location>
</feature>
<evidence type="ECO:0000256" key="9">
    <source>
        <dbReference type="PIRNR" id="PIRNR009407"/>
    </source>
</evidence>
<dbReference type="RefSeq" id="WP_109341045.1">
    <property type="nucleotide sequence ID" value="NZ_CP029347.1"/>
</dbReference>
<name>A0A2S2E365_9ALTE</name>
<evidence type="ECO:0000256" key="8">
    <source>
        <dbReference type="ARBA" id="ARBA00046318"/>
    </source>
</evidence>
<feature type="binding site" evidence="12">
    <location>
        <position position="349"/>
    </location>
    <ligand>
        <name>Mg(2+)</name>
        <dbReference type="ChEBI" id="CHEBI:18420"/>
    </ligand>
</feature>
<feature type="binding site" evidence="13">
    <location>
        <begin position="81"/>
        <end position="86"/>
    </location>
    <ligand>
        <name>NADP(+)</name>
        <dbReference type="ChEBI" id="CHEBI:58349"/>
    </ligand>
</feature>
<sequence length="740" mass="82206">MSSKIIYTKTDEAPALATYSFLPVVEAFSKSAGVDVESRDISLAGRILAVFPDYLTDEQRTSDDLGYLGELAKTPEANIIKLPNISASIPQLQAAIKELQQKGYKLPDYPFDPKTDEEKDIQTRYDSVKGSAVNPVLREGNSDRRAPASVKQYAKNNPHSMGKWEEDSKSHVSHMTDGDFFGSELSTTMESDDSLKIVLKTQDGDTKVLKDSVKVLAGEVVDATKMSAAQLQDFLRQEIEDAKQKGVLFSVHLKATMMKVSDPIIFGHAVKAFYKEVLEKYADELKAMDFNPNNGIGDLYAKLDNLPQDKQQAIKADIDALYNERPDMAMVDSDRGITNLHVPSDVIIDASMPAAIRTSGRMWNKDNDVQDTKFVIPDRCYAGIYQQTIEFCKQNGAFDPATMGTVPNVGLMAQKAEEYGSHDKTFEIPAAGQVQVLNSAGDVIFTHDVEQGDIWRMCQVKDVAIRDWVKLAVNRSRLSGMPAVFWLNEQRAHDAELVKKVNTYLQEHDTDGLDIRIMAPEAAMQHTLERVKAGKDTISVTGNVLRDYLTDLFPILELGTSAKMLSIVPLMNGGGLFETGAGGSAPKHVQQFLKENHLRWDSLGEFLALAASFEHMANVYDNKKAQVLADTLDKATSSFLENNKSPSRKVNELDNRGSHFYLTLYWAQELANQDQDAELKERFTPVAEFLTENEAKIVDELNGVQGRSMDIGGYYKPEDDKGFDAMRPSETFNKGLAMIA</sequence>
<accession>A0A2S2E365</accession>
<dbReference type="Pfam" id="PF03971">
    <property type="entry name" value="IDH"/>
    <property type="match status" value="1"/>
</dbReference>
<evidence type="ECO:0000256" key="6">
    <source>
        <dbReference type="ARBA" id="ARBA00023002"/>
    </source>
</evidence>
<feature type="binding site" evidence="12">
    <location>
        <position position="547"/>
    </location>
    <ligand>
        <name>Mg(2+)</name>
        <dbReference type="ChEBI" id="CHEBI:18420"/>
    </ligand>
</feature>
<evidence type="ECO:0000256" key="10">
    <source>
        <dbReference type="PIRSR" id="PIRSR009407-1"/>
    </source>
</evidence>
<gene>
    <name evidence="14" type="ORF">HMF8227_01617</name>
</gene>
<feature type="binding site" evidence="13">
    <location>
        <begin position="583"/>
        <end position="584"/>
    </location>
    <ligand>
        <name>NADP(+)</name>
        <dbReference type="ChEBI" id="CHEBI:58349"/>
    </ligand>
</feature>
<dbReference type="PANTHER" id="PTHR36999:SF1">
    <property type="entry name" value="ISOCITRATE DEHYDROGENASE (NADP(+))"/>
    <property type="match status" value="1"/>
</dbReference>
<dbReference type="OrthoDB" id="9807643at2"/>